<reference evidence="1 2" key="1">
    <citation type="journal article" date="2023" name="Sci. Data">
        <title>Genome assembly of the Korean intertidal mud-creeper Batillaria attramentaria.</title>
        <authorList>
            <person name="Patra A.K."/>
            <person name="Ho P.T."/>
            <person name="Jun S."/>
            <person name="Lee S.J."/>
            <person name="Kim Y."/>
            <person name="Won Y.J."/>
        </authorList>
    </citation>
    <scope>NUCLEOTIDE SEQUENCE [LARGE SCALE GENOMIC DNA]</scope>
    <source>
        <strain evidence="1">Wonlab-2016</strain>
    </source>
</reference>
<name>A0ABD0LLU0_9CAEN</name>
<evidence type="ECO:0000313" key="2">
    <source>
        <dbReference type="Proteomes" id="UP001519460"/>
    </source>
</evidence>
<evidence type="ECO:0000313" key="1">
    <source>
        <dbReference type="EMBL" id="KAK7500158.1"/>
    </source>
</evidence>
<sequence length="124" mass="14914">MDAGGNENFQKRVERWFFWRHVTLYRAKSLRDSSREEGKVLSLMETGLMSRYIASDDRIRIIGPKDVKKRLLRLPTECDLSFAKKSPEDSFLLGDFQPKRFRPIVRRSFTFWQRLVRWRNSYGH</sequence>
<gene>
    <name evidence="1" type="ORF">BaRGS_00008705</name>
</gene>
<dbReference type="AlphaFoldDB" id="A0ABD0LLU0"/>
<proteinExistence type="predicted"/>
<comment type="caution">
    <text evidence="1">The sequence shown here is derived from an EMBL/GenBank/DDBJ whole genome shotgun (WGS) entry which is preliminary data.</text>
</comment>
<dbReference type="EMBL" id="JACVVK020000039">
    <property type="protein sequence ID" value="KAK7500158.1"/>
    <property type="molecule type" value="Genomic_DNA"/>
</dbReference>
<accession>A0ABD0LLU0</accession>
<keyword evidence="2" id="KW-1185">Reference proteome</keyword>
<dbReference type="Proteomes" id="UP001519460">
    <property type="component" value="Unassembled WGS sequence"/>
</dbReference>
<protein>
    <submittedName>
        <fullName evidence="1">Uncharacterized protein</fullName>
    </submittedName>
</protein>
<organism evidence="1 2">
    <name type="scientific">Batillaria attramentaria</name>
    <dbReference type="NCBI Taxonomy" id="370345"/>
    <lineage>
        <taxon>Eukaryota</taxon>
        <taxon>Metazoa</taxon>
        <taxon>Spiralia</taxon>
        <taxon>Lophotrochozoa</taxon>
        <taxon>Mollusca</taxon>
        <taxon>Gastropoda</taxon>
        <taxon>Caenogastropoda</taxon>
        <taxon>Sorbeoconcha</taxon>
        <taxon>Cerithioidea</taxon>
        <taxon>Batillariidae</taxon>
        <taxon>Batillaria</taxon>
    </lineage>
</organism>